<dbReference type="Proteomes" id="UP001187415">
    <property type="component" value="Unassembled WGS sequence"/>
</dbReference>
<dbReference type="AlphaFoldDB" id="A0AA88MQL8"/>
<gene>
    <name evidence="1" type="ORF">Q5P01_012900</name>
</gene>
<reference evidence="1" key="1">
    <citation type="submission" date="2023-07" db="EMBL/GenBank/DDBJ databases">
        <title>Chromosome-level Genome Assembly of Striped Snakehead (Channa striata).</title>
        <authorList>
            <person name="Liu H."/>
        </authorList>
    </citation>
    <scope>NUCLEOTIDE SEQUENCE</scope>
    <source>
        <strain evidence="1">Gz</strain>
        <tissue evidence="1">Muscle</tissue>
    </source>
</reference>
<accession>A0AA88MQL8</accession>
<organism evidence="1 2">
    <name type="scientific">Channa striata</name>
    <name type="common">Snakehead murrel</name>
    <name type="synonym">Ophicephalus striatus</name>
    <dbReference type="NCBI Taxonomy" id="64152"/>
    <lineage>
        <taxon>Eukaryota</taxon>
        <taxon>Metazoa</taxon>
        <taxon>Chordata</taxon>
        <taxon>Craniata</taxon>
        <taxon>Vertebrata</taxon>
        <taxon>Euteleostomi</taxon>
        <taxon>Actinopterygii</taxon>
        <taxon>Neopterygii</taxon>
        <taxon>Teleostei</taxon>
        <taxon>Neoteleostei</taxon>
        <taxon>Acanthomorphata</taxon>
        <taxon>Anabantaria</taxon>
        <taxon>Anabantiformes</taxon>
        <taxon>Channoidei</taxon>
        <taxon>Channidae</taxon>
        <taxon>Channa</taxon>
    </lineage>
</organism>
<sequence length="62" mass="6838">MHETCRQLALWRPDGIAGARGCRLRQDSEACKTPCFVSFGPPNPPETHVKSRCTLESAEHGT</sequence>
<comment type="caution">
    <text evidence="1">The sequence shown here is derived from an EMBL/GenBank/DDBJ whole genome shotgun (WGS) entry which is preliminary data.</text>
</comment>
<keyword evidence="2" id="KW-1185">Reference proteome</keyword>
<evidence type="ECO:0000313" key="1">
    <source>
        <dbReference type="EMBL" id="KAK2842700.1"/>
    </source>
</evidence>
<protein>
    <submittedName>
        <fullName evidence="1">Uncharacterized protein</fullName>
    </submittedName>
</protein>
<dbReference type="EMBL" id="JAUPFM010000009">
    <property type="protein sequence ID" value="KAK2842700.1"/>
    <property type="molecule type" value="Genomic_DNA"/>
</dbReference>
<name>A0AA88MQL8_CHASR</name>
<proteinExistence type="predicted"/>
<evidence type="ECO:0000313" key="2">
    <source>
        <dbReference type="Proteomes" id="UP001187415"/>
    </source>
</evidence>